<name>A0A0L8I914_OCTBM</name>
<dbReference type="AlphaFoldDB" id="A0A0L8I914"/>
<protein>
    <submittedName>
        <fullName evidence="1">Uncharacterized protein</fullName>
    </submittedName>
</protein>
<gene>
    <name evidence="1" type="ORF">OCBIM_22027788mg</name>
</gene>
<evidence type="ECO:0000313" key="1">
    <source>
        <dbReference type="EMBL" id="KOF97976.1"/>
    </source>
</evidence>
<sequence length="53" mass="5946">MKSIFSIKLASFLLTYNGFRRINCAKVSYNTLPDSHTNIPATPLATCQHSFLL</sequence>
<proteinExistence type="predicted"/>
<dbReference type="EMBL" id="KQ416233">
    <property type="protein sequence ID" value="KOF97976.1"/>
    <property type="molecule type" value="Genomic_DNA"/>
</dbReference>
<reference evidence="1" key="1">
    <citation type="submission" date="2015-07" db="EMBL/GenBank/DDBJ databases">
        <title>MeaNS - Measles Nucleotide Surveillance Program.</title>
        <authorList>
            <person name="Tran T."/>
            <person name="Druce J."/>
        </authorList>
    </citation>
    <scope>NUCLEOTIDE SEQUENCE</scope>
    <source>
        <strain evidence="1">UCB-OBI-ISO-001</strain>
        <tissue evidence="1">Gonad</tissue>
    </source>
</reference>
<organism evidence="1">
    <name type="scientific">Octopus bimaculoides</name>
    <name type="common">California two-spotted octopus</name>
    <dbReference type="NCBI Taxonomy" id="37653"/>
    <lineage>
        <taxon>Eukaryota</taxon>
        <taxon>Metazoa</taxon>
        <taxon>Spiralia</taxon>
        <taxon>Lophotrochozoa</taxon>
        <taxon>Mollusca</taxon>
        <taxon>Cephalopoda</taxon>
        <taxon>Coleoidea</taxon>
        <taxon>Octopodiformes</taxon>
        <taxon>Octopoda</taxon>
        <taxon>Incirrata</taxon>
        <taxon>Octopodidae</taxon>
        <taxon>Octopus</taxon>
    </lineage>
</organism>
<accession>A0A0L8I914</accession>